<dbReference type="GO" id="GO:0005484">
    <property type="term" value="F:SNAP receptor activity"/>
    <property type="evidence" value="ECO:0007669"/>
    <property type="project" value="TreeGrafter"/>
</dbReference>
<dbReference type="CDD" id="cd15841">
    <property type="entry name" value="SNARE_Qc"/>
    <property type="match status" value="1"/>
</dbReference>
<dbReference type="GO" id="GO:0006906">
    <property type="term" value="P:vesicle fusion"/>
    <property type="evidence" value="ECO:0007669"/>
    <property type="project" value="TreeGrafter"/>
</dbReference>
<evidence type="ECO:0000313" key="5">
    <source>
        <dbReference type="EMBL" id="DAZ97635.1"/>
    </source>
</evidence>
<evidence type="ECO:0000256" key="2">
    <source>
        <dbReference type="SAM" id="MobiDB-lite"/>
    </source>
</evidence>
<comment type="caution">
    <text evidence="5">The sequence shown here is derived from an EMBL/GenBank/DDBJ whole genome shotgun (WGS) entry which is preliminary data.</text>
</comment>
<reference evidence="5" key="1">
    <citation type="submission" date="2022-11" db="EMBL/GenBank/DDBJ databases">
        <authorList>
            <person name="Morgan W.R."/>
            <person name="Tartar A."/>
        </authorList>
    </citation>
    <scope>NUCLEOTIDE SEQUENCE</scope>
    <source>
        <strain evidence="5">ARSEF 373</strain>
    </source>
</reference>
<feature type="coiled-coil region" evidence="1">
    <location>
        <begin position="29"/>
        <end position="77"/>
    </location>
</feature>
<keyword evidence="1" id="KW-0175">Coiled coil</keyword>
<keyword evidence="3" id="KW-0472">Membrane</keyword>
<dbReference type="EMBL" id="DAKRPA010000129">
    <property type="protein sequence ID" value="DAZ97635.1"/>
    <property type="molecule type" value="Genomic_DNA"/>
</dbReference>
<keyword evidence="3" id="KW-0812">Transmembrane</keyword>
<protein>
    <recommendedName>
        <fullName evidence="4">t-SNARE coiled-coil homology domain-containing protein</fullName>
    </recommendedName>
</protein>
<dbReference type="SUPFAM" id="SSF58038">
    <property type="entry name" value="SNARE fusion complex"/>
    <property type="match status" value="1"/>
</dbReference>
<evidence type="ECO:0000313" key="6">
    <source>
        <dbReference type="Proteomes" id="UP001146120"/>
    </source>
</evidence>
<dbReference type="GO" id="GO:0012505">
    <property type="term" value="C:endomembrane system"/>
    <property type="evidence" value="ECO:0007669"/>
    <property type="project" value="TreeGrafter"/>
</dbReference>
<evidence type="ECO:0000259" key="4">
    <source>
        <dbReference type="PROSITE" id="PS50192"/>
    </source>
</evidence>
<dbReference type="Gene3D" id="1.20.5.110">
    <property type="match status" value="1"/>
</dbReference>
<dbReference type="GO" id="GO:0048278">
    <property type="term" value="P:vesicle docking"/>
    <property type="evidence" value="ECO:0007669"/>
    <property type="project" value="TreeGrafter"/>
</dbReference>
<dbReference type="PROSITE" id="PS50192">
    <property type="entry name" value="T_SNARE"/>
    <property type="match status" value="1"/>
</dbReference>
<reference evidence="5" key="2">
    <citation type="journal article" date="2023" name="Microbiol Resour">
        <title>Decontamination and Annotation of the Draft Genome Sequence of the Oomycete Lagenidium giganteum ARSEF 373.</title>
        <authorList>
            <person name="Morgan W.R."/>
            <person name="Tartar A."/>
        </authorList>
    </citation>
    <scope>NUCLEOTIDE SEQUENCE</scope>
    <source>
        <strain evidence="5">ARSEF 373</strain>
    </source>
</reference>
<dbReference type="GO" id="GO:0031201">
    <property type="term" value="C:SNARE complex"/>
    <property type="evidence" value="ECO:0007669"/>
    <property type="project" value="TreeGrafter"/>
</dbReference>
<dbReference type="GO" id="GO:0000149">
    <property type="term" value="F:SNARE binding"/>
    <property type="evidence" value="ECO:0007669"/>
    <property type="project" value="TreeGrafter"/>
</dbReference>
<dbReference type="InterPro" id="IPR045242">
    <property type="entry name" value="Syntaxin"/>
</dbReference>
<gene>
    <name evidence="5" type="ORF">N0F65_003953</name>
</gene>
<dbReference type="GO" id="GO:0006886">
    <property type="term" value="P:intracellular protein transport"/>
    <property type="evidence" value="ECO:0007669"/>
    <property type="project" value="TreeGrafter"/>
</dbReference>
<evidence type="ECO:0000256" key="1">
    <source>
        <dbReference type="SAM" id="Coils"/>
    </source>
</evidence>
<keyword evidence="6" id="KW-1185">Reference proteome</keyword>
<evidence type="ECO:0000256" key="3">
    <source>
        <dbReference type="SAM" id="Phobius"/>
    </source>
</evidence>
<dbReference type="PANTHER" id="PTHR19957">
    <property type="entry name" value="SYNTAXIN"/>
    <property type="match status" value="1"/>
</dbReference>
<dbReference type="AlphaFoldDB" id="A0AAV2YU55"/>
<name>A0AAV2YU55_9STRA</name>
<dbReference type="SMART" id="SM00397">
    <property type="entry name" value="t_SNARE"/>
    <property type="match status" value="1"/>
</dbReference>
<keyword evidence="3" id="KW-1133">Transmembrane helix</keyword>
<proteinExistence type="predicted"/>
<dbReference type="InterPro" id="IPR000727">
    <property type="entry name" value="T_SNARE_dom"/>
</dbReference>
<feature type="domain" description="T-SNARE coiled-coil homology" evidence="4">
    <location>
        <begin position="26"/>
        <end position="88"/>
    </location>
</feature>
<accession>A0AAV2YU55</accession>
<feature type="transmembrane region" description="Helical" evidence="3">
    <location>
        <begin position="96"/>
        <end position="114"/>
    </location>
</feature>
<organism evidence="5 6">
    <name type="scientific">Lagenidium giganteum</name>
    <dbReference type="NCBI Taxonomy" id="4803"/>
    <lineage>
        <taxon>Eukaryota</taxon>
        <taxon>Sar</taxon>
        <taxon>Stramenopiles</taxon>
        <taxon>Oomycota</taxon>
        <taxon>Peronosporomycetes</taxon>
        <taxon>Pythiales</taxon>
        <taxon>Pythiaceae</taxon>
    </lineage>
</organism>
<feature type="region of interest" description="Disordered" evidence="2">
    <location>
        <begin position="1"/>
        <end position="22"/>
    </location>
</feature>
<sequence>MARDNEDIGSGDYEDASTPKMEVRIAKSTQEQERQLDDLHAGVKRLKEHAIAANTEVQEQNQIIDEIAINMEDTERAVQQQTAVAKKVVKKHRELCGYYILIIILVIGLIVVLSI</sequence>
<dbReference type="Proteomes" id="UP001146120">
    <property type="component" value="Unassembled WGS sequence"/>
</dbReference>